<dbReference type="InterPro" id="IPR037056">
    <property type="entry name" value="RNase_H1_N_sf"/>
</dbReference>
<dbReference type="AlphaFoldDB" id="S3CU80"/>
<feature type="domain" description="Ribonuclease H1 N-terminal" evidence="11">
    <location>
        <begin position="13"/>
        <end position="54"/>
    </location>
</feature>
<dbReference type="InterPro" id="IPR049163">
    <property type="entry name" value="Pif1-like_2B_dom"/>
</dbReference>
<evidence type="ECO:0000259" key="11">
    <source>
        <dbReference type="Pfam" id="PF01693"/>
    </source>
</evidence>
<dbReference type="EMBL" id="KE145368">
    <property type="protein sequence ID" value="EPE28579.1"/>
    <property type="molecule type" value="Genomic_DNA"/>
</dbReference>
<dbReference type="GO" id="GO:0000723">
    <property type="term" value="P:telomere maintenance"/>
    <property type="evidence" value="ECO:0007669"/>
    <property type="project" value="InterPro"/>
</dbReference>
<evidence type="ECO:0000256" key="10">
    <source>
        <dbReference type="SAM" id="MobiDB-lite"/>
    </source>
</evidence>
<keyword evidence="7 9" id="KW-0234">DNA repair</keyword>
<proteinExistence type="inferred from homology"/>
<dbReference type="Gene3D" id="3.40.970.10">
    <property type="entry name" value="Ribonuclease H1, N-terminal domain"/>
    <property type="match status" value="1"/>
</dbReference>
<evidence type="ECO:0000259" key="13">
    <source>
        <dbReference type="Pfam" id="PF21530"/>
    </source>
</evidence>
<dbReference type="CDD" id="cd18809">
    <property type="entry name" value="SF1_C_RecD"/>
    <property type="match status" value="1"/>
</dbReference>
<organism evidence="14 15">
    <name type="scientific">Glarea lozoyensis (strain ATCC 20868 / MF5171)</name>
    <dbReference type="NCBI Taxonomy" id="1116229"/>
    <lineage>
        <taxon>Eukaryota</taxon>
        <taxon>Fungi</taxon>
        <taxon>Dikarya</taxon>
        <taxon>Ascomycota</taxon>
        <taxon>Pezizomycotina</taxon>
        <taxon>Leotiomycetes</taxon>
        <taxon>Helotiales</taxon>
        <taxon>Helotiaceae</taxon>
        <taxon>Glarea</taxon>
    </lineage>
</organism>
<dbReference type="RefSeq" id="XP_008084487.1">
    <property type="nucleotide sequence ID" value="XM_008086296.1"/>
</dbReference>
<keyword evidence="9" id="KW-0233">DNA recombination</keyword>
<name>S3CU80_GLAL2</name>
<dbReference type="PANTHER" id="PTHR47642:SF5">
    <property type="entry name" value="ATP-DEPENDENT DNA HELICASE"/>
    <property type="match status" value="1"/>
</dbReference>
<dbReference type="Pfam" id="PF01693">
    <property type="entry name" value="Cauli_VI"/>
    <property type="match status" value="1"/>
</dbReference>
<evidence type="ECO:0000256" key="7">
    <source>
        <dbReference type="ARBA" id="ARBA00023204"/>
    </source>
</evidence>
<dbReference type="KEGG" id="glz:GLAREA_09700"/>
<dbReference type="InterPro" id="IPR011320">
    <property type="entry name" value="RNase_H1_N"/>
</dbReference>
<evidence type="ECO:0000256" key="6">
    <source>
        <dbReference type="ARBA" id="ARBA00023125"/>
    </source>
</evidence>
<dbReference type="PANTHER" id="PTHR47642">
    <property type="entry name" value="ATP-DEPENDENT DNA HELICASE"/>
    <property type="match status" value="1"/>
</dbReference>
<dbReference type="GO" id="GO:0006281">
    <property type="term" value="P:DNA repair"/>
    <property type="evidence" value="ECO:0007669"/>
    <property type="project" value="UniProtKB-KW"/>
</dbReference>
<dbReference type="Pfam" id="PF05970">
    <property type="entry name" value="PIF1"/>
    <property type="match status" value="1"/>
</dbReference>
<evidence type="ECO:0000259" key="12">
    <source>
        <dbReference type="Pfam" id="PF05970"/>
    </source>
</evidence>
<sequence length="711" mass="80984">MGKHTRAKSSSRAYVVFVGRSTGVFSTWAECHEQVHKFSKNDYRKYATRESAEEAWRQSTVYLKTNASCADPIKETQILLKPSPTNKRPFRNVADFTGSEDGETPAEKICRTDSGRHLNDLILLETPPGPKQTPVESCIILTPAQQSVVNLANERHNMFLTGAAGSGKTVTLKEIIKCLQDKPNPIDVSVVAPTGIAALPLGGKTTYSFAGWSPDSFKQPLEALLSKVTGNTKKRIKKVACLIVEEVSMVENQFLERLNMLFQHVLENDRPFGGKQVIFVGDFHQLPPVKLFERCLICGEPMNTSLVVFVRQYKCQTPDCASKGVIFKNGDKWAFKAPVWDQLNLRHVKLEQIHRQKDGRFQTLLNKIRNGAELTQYEWEDLERKKTLPPHIFAIRLMSRKIQVDRFNDNELSKIQNTTMSWKAIDTVIKLHPRNKYDYFPYKDIMNEETRQQYWRIENIRIEEKINEYKRLVGDYHRSSSELYLKVGAKVVLLHNLDPSSGLVNGSQGEVVGFKGFQDALDVKKHGRIEIEAFERFRKSNHFGRPIVHFARGNPVVIKQITLDSLQGPADDRYLLSRTQIPLALAWALSIHKSQGMTLDYAEVSSKDIFESGQLYVGLSRVTRLEGLTVTGFSRKQTEMDPEVLRFYRCTPWIKLDPSSYSYGVRGIQNFVNLTLRSSGDAQFPHRTLSPSDPSEIIPETHSEDEYNKQQ</sequence>
<feature type="compositionally biased region" description="Basic and acidic residues" evidence="10">
    <location>
        <begin position="699"/>
        <end position="711"/>
    </location>
</feature>
<dbReference type="Gene3D" id="3.40.50.300">
    <property type="entry name" value="P-loop containing nucleotide triphosphate hydrolases"/>
    <property type="match status" value="1"/>
</dbReference>
<dbReference type="InterPro" id="IPR010285">
    <property type="entry name" value="DNA_helicase_pif1-like_DEAD"/>
</dbReference>
<dbReference type="GO" id="GO:0016887">
    <property type="term" value="F:ATP hydrolysis activity"/>
    <property type="evidence" value="ECO:0007669"/>
    <property type="project" value="RHEA"/>
</dbReference>
<dbReference type="InterPro" id="IPR027417">
    <property type="entry name" value="P-loop_NTPase"/>
</dbReference>
<dbReference type="EC" id="5.6.2.3" evidence="9"/>
<dbReference type="GeneID" id="19468747"/>
<dbReference type="GO" id="GO:0006310">
    <property type="term" value="P:DNA recombination"/>
    <property type="evidence" value="ECO:0007669"/>
    <property type="project" value="UniProtKB-KW"/>
</dbReference>
<keyword evidence="3 9" id="KW-0378">Hydrolase</keyword>
<evidence type="ECO:0000256" key="1">
    <source>
        <dbReference type="ARBA" id="ARBA00022741"/>
    </source>
</evidence>
<feature type="region of interest" description="Disordered" evidence="10">
    <location>
        <begin position="683"/>
        <end position="711"/>
    </location>
</feature>
<dbReference type="OrthoDB" id="432234at2759"/>
<evidence type="ECO:0000256" key="9">
    <source>
        <dbReference type="RuleBase" id="RU363044"/>
    </source>
</evidence>
<keyword evidence="6" id="KW-0238">DNA-binding</keyword>
<keyword evidence="4 9" id="KW-0347">Helicase</keyword>
<comment type="catalytic activity">
    <reaction evidence="9">
        <text>ATP + H2O = ADP + phosphate + H(+)</text>
        <dbReference type="Rhea" id="RHEA:13065"/>
        <dbReference type="ChEBI" id="CHEBI:15377"/>
        <dbReference type="ChEBI" id="CHEBI:15378"/>
        <dbReference type="ChEBI" id="CHEBI:30616"/>
        <dbReference type="ChEBI" id="CHEBI:43474"/>
        <dbReference type="ChEBI" id="CHEBI:456216"/>
        <dbReference type="EC" id="5.6.2.3"/>
    </reaction>
</comment>
<accession>S3CU80</accession>
<evidence type="ECO:0000256" key="2">
    <source>
        <dbReference type="ARBA" id="ARBA00022763"/>
    </source>
</evidence>
<dbReference type="SUPFAM" id="SSF52540">
    <property type="entry name" value="P-loop containing nucleoside triphosphate hydrolases"/>
    <property type="match status" value="2"/>
</dbReference>
<dbReference type="STRING" id="1116229.S3CU80"/>
<dbReference type="eggNOG" id="KOG0987">
    <property type="taxonomic scope" value="Eukaryota"/>
</dbReference>
<dbReference type="OMA" id="SSAWESC"/>
<keyword evidence="2 9" id="KW-0227">DNA damage</keyword>
<gene>
    <name evidence="14" type="ORF">GLAREA_09700</name>
</gene>
<dbReference type="Pfam" id="PF21530">
    <property type="entry name" value="Pif1_2B_dom"/>
    <property type="match status" value="1"/>
</dbReference>
<dbReference type="HOGENOM" id="CLU_001613_0_3_1"/>
<evidence type="ECO:0000313" key="14">
    <source>
        <dbReference type="EMBL" id="EPE28579.1"/>
    </source>
</evidence>
<keyword evidence="8" id="KW-0413">Isomerase</keyword>
<feature type="domain" description="DNA helicase Pif1-like 2B" evidence="13">
    <location>
        <begin position="481"/>
        <end position="514"/>
    </location>
</feature>
<keyword evidence="5 9" id="KW-0067">ATP-binding</keyword>
<keyword evidence="1 9" id="KW-0547">Nucleotide-binding</keyword>
<dbReference type="InterPro" id="IPR009027">
    <property type="entry name" value="Ribosomal_bL9/RNase_H1_N"/>
</dbReference>
<comment type="cofactor">
    <cofactor evidence="9">
        <name>Mg(2+)</name>
        <dbReference type="ChEBI" id="CHEBI:18420"/>
    </cofactor>
</comment>
<evidence type="ECO:0000256" key="3">
    <source>
        <dbReference type="ARBA" id="ARBA00022801"/>
    </source>
</evidence>
<reference evidence="14 15" key="1">
    <citation type="journal article" date="2013" name="BMC Genomics">
        <title>Genomics-driven discovery of the pneumocandin biosynthetic gene cluster in the fungus Glarea lozoyensis.</title>
        <authorList>
            <person name="Chen L."/>
            <person name="Yue Q."/>
            <person name="Zhang X."/>
            <person name="Xiang M."/>
            <person name="Wang C."/>
            <person name="Li S."/>
            <person name="Che Y."/>
            <person name="Ortiz-Lopez F.J."/>
            <person name="Bills G.F."/>
            <person name="Liu X."/>
            <person name="An Z."/>
        </authorList>
    </citation>
    <scope>NUCLEOTIDE SEQUENCE [LARGE SCALE GENOMIC DNA]</scope>
    <source>
        <strain evidence="15">ATCC 20868 / MF5171</strain>
    </source>
</reference>
<dbReference type="Proteomes" id="UP000016922">
    <property type="component" value="Unassembled WGS sequence"/>
</dbReference>
<dbReference type="SUPFAM" id="SSF55658">
    <property type="entry name" value="L9 N-domain-like"/>
    <property type="match status" value="1"/>
</dbReference>
<dbReference type="InterPro" id="IPR051055">
    <property type="entry name" value="PIF1_helicase"/>
</dbReference>
<dbReference type="GO" id="GO:0005524">
    <property type="term" value="F:ATP binding"/>
    <property type="evidence" value="ECO:0007669"/>
    <property type="project" value="UniProtKB-KW"/>
</dbReference>
<dbReference type="GO" id="GO:0043139">
    <property type="term" value="F:5'-3' DNA helicase activity"/>
    <property type="evidence" value="ECO:0007669"/>
    <property type="project" value="UniProtKB-EC"/>
</dbReference>
<evidence type="ECO:0000256" key="5">
    <source>
        <dbReference type="ARBA" id="ARBA00022840"/>
    </source>
</evidence>
<evidence type="ECO:0000256" key="4">
    <source>
        <dbReference type="ARBA" id="ARBA00022806"/>
    </source>
</evidence>
<evidence type="ECO:0000256" key="8">
    <source>
        <dbReference type="ARBA" id="ARBA00023235"/>
    </source>
</evidence>
<feature type="domain" description="DNA helicase Pif1-like DEAD-box helicase" evidence="12">
    <location>
        <begin position="145"/>
        <end position="289"/>
    </location>
</feature>
<comment type="similarity">
    <text evidence="9">Belongs to the helicase family.</text>
</comment>
<keyword evidence="15" id="KW-1185">Reference proteome</keyword>
<evidence type="ECO:0000313" key="15">
    <source>
        <dbReference type="Proteomes" id="UP000016922"/>
    </source>
</evidence>
<protein>
    <recommendedName>
        <fullName evidence="9">ATP-dependent DNA helicase</fullName>
        <ecNumber evidence="9">5.6.2.3</ecNumber>
    </recommendedName>
</protein>